<dbReference type="RefSeq" id="WP_089655033.1">
    <property type="nucleotide sequence ID" value="NZ_FMYT01000001.1"/>
</dbReference>
<keyword evidence="1" id="KW-1133">Transmembrane helix</keyword>
<feature type="transmembrane region" description="Helical" evidence="1">
    <location>
        <begin position="12"/>
        <end position="30"/>
    </location>
</feature>
<dbReference type="AlphaFoldDB" id="A0A1G6HX78"/>
<evidence type="ECO:0000313" key="3">
    <source>
        <dbReference type="Proteomes" id="UP000324896"/>
    </source>
</evidence>
<evidence type="ECO:0000256" key="1">
    <source>
        <dbReference type="SAM" id="Phobius"/>
    </source>
</evidence>
<keyword evidence="1" id="KW-0812">Transmembrane</keyword>
<sequence length="183" mass="21702">MFKNLSRREKILIVLAFVIALSAVYYFYFYQPLKAEIAVIKNERENKQNRLDIAMSFARRLPEIKEEYKNILTEIEKRGDYIDKDVINLLIDFREISKANNLDLTLFRPTENTNNISMTVNIEGGFREITNLLSDFKEWNYWFEFRDVNISRSENGVLLSMTVLYHDRLVDLELLNKGVETDE</sequence>
<dbReference type="EMBL" id="FMYT01000001">
    <property type="protein sequence ID" value="SDB98872.1"/>
    <property type="molecule type" value="Genomic_DNA"/>
</dbReference>
<dbReference type="InterPro" id="IPR014717">
    <property type="entry name" value="Transl_elong_EF1B/ribsomal_bS6"/>
</dbReference>
<dbReference type="Gene3D" id="3.30.70.60">
    <property type="match status" value="1"/>
</dbReference>
<reference evidence="2 3" key="1">
    <citation type="submission" date="2016-10" db="EMBL/GenBank/DDBJ databases">
        <authorList>
            <person name="Varghese N."/>
            <person name="Submissions S."/>
        </authorList>
    </citation>
    <scope>NUCLEOTIDE SEQUENCE [LARGE SCALE GENOMIC DNA]</scope>
    <source>
        <strain evidence="2 3">WG10</strain>
    </source>
</reference>
<dbReference type="Proteomes" id="UP000324896">
    <property type="component" value="Unassembled WGS sequence"/>
</dbReference>
<accession>A0A1G6HX78</accession>
<name>A0A1G6HX78_9FIRM</name>
<gene>
    <name evidence="2" type="ORF">SAMN04488597_101191</name>
</gene>
<keyword evidence="1" id="KW-0472">Membrane</keyword>
<evidence type="ECO:0000313" key="2">
    <source>
        <dbReference type="EMBL" id="SDB98872.1"/>
    </source>
</evidence>
<organism evidence="2 3">
    <name type="scientific">Halanaerobium congolense</name>
    <dbReference type="NCBI Taxonomy" id="54121"/>
    <lineage>
        <taxon>Bacteria</taxon>
        <taxon>Bacillati</taxon>
        <taxon>Bacillota</taxon>
        <taxon>Clostridia</taxon>
        <taxon>Halanaerobiales</taxon>
        <taxon>Halanaerobiaceae</taxon>
        <taxon>Halanaerobium</taxon>
    </lineage>
</organism>
<protein>
    <submittedName>
        <fullName evidence="2">Type IV pilus assembly protein PilO</fullName>
    </submittedName>
</protein>
<proteinExistence type="predicted"/>